<dbReference type="Proteomes" id="UP001383192">
    <property type="component" value="Unassembled WGS sequence"/>
</dbReference>
<name>A0AAW0BWF4_9AGAR</name>
<dbReference type="AlphaFoldDB" id="A0AAW0BWF4"/>
<organism evidence="1 2">
    <name type="scientific">Paramarasmius palmivorus</name>
    <dbReference type="NCBI Taxonomy" id="297713"/>
    <lineage>
        <taxon>Eukaryota</taxon>
        <taxon>Fungi</taxon>
        <taxon>Dikarya</taxon>
        <taxon>Basidiomycota</taxon>
        <taxon>Agaricomycotina</taxon>
        <taxon>Agaricomycetes</taxon>
        <taxon>Agaricomycetidae</taxon>
        <taxon>Agaricales</taxon>
        <taxon>Marasmiineae</taxon>
        <taxon>Marasmiaceae</taxon>
        <taxon>Paramarasmius</taxon>
    </lineage>
</organism>
<accession>A0AAW0BWF4</accession>
<evidence type="ECO:0000313" key="1">
    <source>
        <dbReference type="EMBL" id="KAK7031249.1"/>
    </source>
</evidence>
<sequence>MVTPHDLSNGTQQTLNRLAKNLPPTENDLYGAIDDLLEAHFRTENYFLIKPQPTLRRPVSESPAVLDLLEKSSTTGESSFSSQEDDDEFGEAADYSFTSSSQVVLSGPGPHQVPDFSVSRVDGRGRQQGDMPFLVVEVKLSSSADFDQATYQLQLYLDYILESSPSLEQVWGILVYDDTMYFYEAHRQRFLMSGIEHYSRINYGTKAGVTQISQQLVSILNALPQHPHFDSQYSSSAVTQSLHPDAHWLAFRAADMQKHPPRYEGSWAGVTRALLRNIFGKTVVPEAVLRGPADSNARQEDVWTDIFGQSVMRKLPRPHLDEWRADFAVCEVIDSAKMLYRIWMIVETKAENSSEARAKAFDQLKRYLERAWQKLPKDMADGRMFGLIVYGGQAEFYELPPAAGRGRSRVLTPNDHYAPGKGVRRSSIRVLEYGSELFFQTLQHIASCCK</sequence>
<dbReference type="EMBL" id="JAYKXP010000069">
    <property type="protein sequence ID" value="KAK7031249.1"/>
    <property type="molecule type" value="Genomic_DNA"/>
</dbReference>
<keyword evidence="2" id="KW-1185">Reference proteome</keyword>
<evidence type="ECO:0000313" key="2">
    <source>
        <dbReference type="Proteomes" id="UP001383192"/>
    </source>
</evidence>
<protein>
    <submittedName>
        <fullName evidence="1">Uncharacterized protein</fullName>
    </submittedName>
</protein>
<comment type="caution">
    <text evidence="1">The sequence shown here is derived from an EMBL/GenBank/DDBJ whole genome shotgun (WGS) entry which is preliminary data.</text>
</comment>
<reference evidence="1 2" key="1">
    <citation type="submission" date="2024-01" db="EMBL/GenBank/DDBJ databases">
        <title>A draft genome for a cacao thread blight-causing isolate of Paramarasmius palmivorus.</title>
        <authorList>
            <person name="Baruah I.K."/>
            <person name="Bukari Y."/>
            <person name="Amoako-Attah I."/>
            <person name="Meinhardt L.W."/>
            <person name="Bailey B.A."/>
            <person name="Cohen S.P."/>
        </authorList>
    </citation>
    <scope>NUCLEOTIDE SEQUENCE [LARGE SCALE GENOMIC DNA]</scope>
    <source>
        <strain evidence="1 2">GH-12</strain>
    </source>
</reference>
<gene>
    <name evidence="1" type="ORF">VNI00_013500</name>
</gene>
<proteinExistence type="predicted"/>